<dbReference type="EMBL" id="JBJQOH010000008">
    <property type="protein sequence ID" value="KAL3677403.1"/>
    <property type="molecule type" value="Genomic_DNA"/>
</dbReference>
<organism evidence="2 3">
    <name type="scientific">Riccia sorocarpa</name>
    <dbReference type="NCBI Taxonomy" id="122646"/>
    <lineage>
        <taxon>Eukaryota</taxon>
        <taxon>Viridiplantae</taxon>
        <taxon>Streptophyta</taxon>
        <taxon>Embryophyta</taxon>
        <taxon>Marchantiophyta</taxon>
        <taxon>Marchantiopsida</taxon>
        <taxon>Marchantiidae</taxon>
        <taxon>Marchantiales</taxon>
        <taxon>Ricciaceae</taxon>
        <taxon>Riccia</taxon>
    </lineage>
</organism>
<evidence type="ECO:0000313" key="2">
    <source>
        <dbReference type="EMBL" id="KAL3677403.1"/>
    </source>
</evidence>
<proteinExistence type="predicted"/>
<feature type="region of interest" description="Disordered" evidence="1">
    <location>
        <begin position="185"/>
        <end position="208"/>
    </location>
</feature>
<evidence type="ECO:0000256" key="1">
    <source>
        <dbReference type="SAM" id="MobiDB-lite"/>
    </source>
</evidence>
<reference evidence="2 3" key="1">
    <citation type="submission" date="2024-09" db="EMBL/GenBank/DDBJ databases">
        <title>Chromosome-scale assembly of Riccia sorocarpa.</title>
        <authorList>
            <person name="Paukszto L."/>
        </authorList>
    </citation>
    <scope>NUCLEOTIDE SEQUENCE [LARGE SCALE GENOMIC DNA]</scope>
    <source>
        <strain evidence="2">LP-2024</strain>
        <tissue evidence="2">Aerial parts of the thallus</tissue>
    </source>
</reference>
<evidence type="ECO:0000313" key="3">
    <source>
        <dbReference type="Proteomes" id="UP001633002"/>
    </source>
</evidence>
<gene>
    <name evidence="2" type="ORF">R1sor_027351</name>
</gene>
<accession>A0ABD3GE08</accession>
<dbReference type="Proteomes" id="UP001633002">
    <property type="component" value="Unassembled WGS sequence"/>
</dbReference>
<sequence length="208" mass="23823">MTSVTEVSPYKDRAANLIQEWCREKGTDDFADQLVKLLDKEYLREWPGLTHIHFPKKKDRNRDGSIPNRHWRFRFYSGCAAVLGWTDRVTYGDLRYFGTDLHDAIKQLWPDEGGSRPALVKKDPTSCTTVAQFTLLGRDNLPVTCELETTTSIQVLSEADVVVDTRKRRRLPDWIYQKRKLKDIGSSEEAVASEDGSHSDDDSNETIS</sequence>
<protein>
    <submittedName>
        <fullName evidence="2">Uncharacterized protein</fullName>
    </submittedName>
</protein>
<dbReference type="AlphaFoldDB" id="A0ABD3GE08"/>
<comment type="caution">
    <text evidence="2">The sequence shown here is derived from an EMBL/GenBank/DDBJ whole genome shotgun (WGS) entry which is preliminary data.</text>
</comment>
<keyword evidence="3" id="KW-1185">Reference proteome</keyword>
<name>A0ABD3GE08_9MARC</name>